<keyword evidence="3" id="KW-1185">Reference proteome</keyword>
<sequence>MATWLKQYDTPRSLSSHSLGLSAGSDQRRSFKRPKSGTSVGLLIIFISSIEFSTGDKPPWTQNIREATDAAIGSVLNVSMKIFHVFKLALLLHSS</sequence>
<dbReference type="Proteomes" id="UP000769157">
    <property type="component" value="Unassembled WGS sequence"/>
</dbReference>
<protein>
    <submittedName>
        <fullName evidence="2">Uncharacterized protein</fullName>
    </submittedName>
</protein>
<evidence type="ECO:0000313" key="2">
    <source>
        <dbReference type="EMBL" id="KAH3662603.1"/>
    </source>
</evidence>
<proteinExistence type="predicted"/>
<evidence type="ECO:0000256" key="1">
    <source>
        <dbReference type="SAM" id="MobiDB-lite"/>
    </source>
</evidence>
<gene>
    <name evidence="2" type="ORF">OGAPHI_005855</name>
</gene>
<reference evidence="2" key="2">
    <citation type="submission" date="2021-01" db="EMBL/GenBank/DDBJ databases">
        <authorList>
            <person name="Schikora-Tamarit M.A."/>
        </authorList>
    </citation>
    <scope>NUCLEOTIDE SEQUENCE</scope>
    <source>
        <strain evidence="2">CBS6075</strain>
    </source>
</reference>
<name>A0A9P8NYK8_9ASCO</name>
<organism evidence="2 3">
    <name type="scientific">Ogataea philodendri</name>
    <dbReference type="NCBI Taxonomy" id="1378263"/>
    <lineage>
        <taxon>Eukaryota</taxon>
        <taxon>Fungi</taxon>
        <taxon>Dikarya</taxon>
        <taxon>Ascomycota</taxon>
        <taxon>Saccharomycotina</taxon>
        <taxon>Pichiomycetes</taxon>
        <taxon>Pichiales</taxon>
        <taxon>Pichiaceae</taxon>
        <taxon>Ogataea</taxon>
    </lineage>
</organism>
<feature type="region of interest" description="Disordered" evidence="1">
    <location>
        <begin position="1"/>
        <end position="36"/>
    </location>
</feature>
<accession>A0A9P8NYK8</accession>
<evidence type="ECO:0000313" key="3">
    <source>
        <dbReference type="Proteomes" id="UP000769157"/>
    </source>
</evidence>
<reference evidence="2" key="1">
    <citation type="journal article" date="2021" name="Open Biol.">
        <title>Shared evolutionary footprints suggest mitochondrial oxidative damage underlies multiple complex I losses in fungi.</title>
        <authorList>
            <person name="Schikora-Tamarit M.A."/>
            <person name="Marcet-Houben M."/>
            <person name="Nosek J."/>
            <person name="Gabaldon T."/>
        </authorList>
    </citation>
    <scope>NUCLEOTIDE SEQUENCE</scope>
    <source>
        <strain evidence="2">CBS6075</strain>
    </source>
</reference>
<dbReference type="RefSeq" id="XP_046059692.1">
    <property type="nucleotide sequence ID" value="XM_046207081.1"/>
</dbReference>
<dbReference type="EMBL" id="JAEUBE010000378">
    <property type="protein sequence ID" value="KAH3662603.1"/>
    <property type="molecule type" value="Genomic_DNA"/>
</dbReference>
<feature type="compositionally biased region" description="Low complexity" evidence="1">
    <location>
        <begin position="13"/>
        <end position="25"/>
    </location>
</feature>
<dbReference type="GeneID" id="70237819"/>
<dbReference type="AlphaFoldDB" id="A0A9P8NYK8"/>
<comment type="caution">
    <text evidence="2">The sequence shown here is derived from an EMBL/GenBank/DDBJ whole genome shotgun (WGS) entry which is preliminary data.</text>
</comment>